<organism evidence="2 3">
    <name type="scientific">Tolypocladium capitatum</name>
    <dbReference type="NCBI Taxonomy" id="45235"/>
    <lineage>
        <taxon>Eukaryota</taxon>
        <taxon>Fungi</taxon>
        <taxon>Dikarya</taxon>
        <taxon>Ascomycota</taxon>
        <taxon>Pezizomycotina</taxon>
        <taxon>Sordariomycetes</taxon>
        <taxon>Hypocreomycetidae</taxon>
        <taxon>Hypocreales</taxon>
        <taxon>Ophiocordycipitaceae</taxon>
        <taxon>Tolypocladium</taxon>
    </lineage>
</organism>
<dbReference type="STRING" id="45235.A0A2K3QQZ1"/>
<accession>A0A2K3QQZ1</accession>
<feature type="compositionally biased region" description="Polar residues" evidence="1">
    <location>
        <begin position="72"/>
        <end position="90"/>
    </location>
</feature>
<dbReference type="EMBL" id="NRSZ01000021">
    <property type="protein sequence ID" value="PNY29941.1"/>
    <property type="molecule type" value="Genomic_DNA"/>
</dbReference>
<feature type="region of interest" description="Disordered" evidence="1">
    <location>
        <begin position="1"/>
        <end position="123"/>
    </location>
</feature>
<evidence type="ECO:0000313" key="3">
    <source>
        <dbReference type="Proteomes" id="UP000236621"/>
    </source>
</evidence>
<protein>
    <submittedName>
        <fullName evidence="2">Uncharacterized protein</fullName>
    </submittedName>
</protein>
<feature type="region of interest" description="Disordered" evidence="1">
    <location>
        <begin position="315"/>
        <end position="383"/>
    </location>
</feature>
<comment type="caution">
    <text evidence="2">The sequence shown here is derived from an EMBL/GenBank/DDBJ whole genome shotgun (WGS) entry which is preliminary data.</text>
</comment>
<reference evidence="2 3" key="1">
    <citation type="submission" date="2017-08" db="EMBL/GenBank/DDBJ databases">
        <title>Harnessing the power of phylogenomics to disentangle the directionality and signatures of interkingdom host jumping in the parasitic fungal genus Tolypocladium.</title>
        <authorList>
            <person name="Quandt C.A."/>
            <person name="Patterson W."/>
            <person name="Spatafora J.W."/>
        </authorList>
    </citation>
    <scope>NUCLEOTIDE SEQUENCE [LARGE SCALE GENOMIC DNA]</scope>
    <source>
        <strain evidence="2 3">CBS 113982</strain>
    </source>
</reference>
<dbReference type="Proteomes" id="UP000236621">
    <property type="component" value="Unassembled WGS sequence"/>
</dbReference>
<evidence type="ECO:0000313" key="2">
    <source>
        <dbReference type="EMBL" id="PNY29941.1"/>
    </source>
</evidence>
<name>A0A2K3QQZ1_9HYPO</name>
<feature type="compositionally biased region" description="Low complexity" evidence="1">
    <location>
        <begin position="159"/>
        <end position="171"/>
    </location>
</feature>
<sequence>MLSQSSPADGRCTPVQGHGPSQDTFDGTVRSSVLRNTDADTVPAAASASASASASSKPTTSRPARERRLSTRPASPTTQQSPLRQSVSYTDSDEDPFPSPSGLGRSGAAEMALTGDGKAGISLQDNHQQVRASAWYARRSRPVAHRAGDADATPTRVRSSPASSATPTSSAQPKVSSSAAATRFSFLASSMTALKGLTSSPVTVPQDDQLINLDIEAALFPSGTPAEGDAFSPAAFKNLHMNAVGVLRKFQAAYQERTVAFHELKAEQEAQDDEKIEAATRTQHLKMQLEGMAQKAAENEAIMQALMEELNKEKKLRTEERQARERTCISSNMSTVSEDLGAEEDQRRRDRRRSGETSKSDLSSDTDEESIEDASVFSRSRSPTFAASISEVSLMETMPPPPPHPTKPTLLVPPRAARQSQPQLSAFQKLFKGISTEAPKEDDTRGAYSCRNCQGQDASVAWDTASLLRDENRGLKQRVGELETAVEEALDVVIGFGLQDTANGRKSGT</sequence>
<proteinExistence type="predicted"/>
<dbReference type="OrthoDB" id="5377009at2759"/>
<feature type="compositionally biased region" description="Polar residues" evidence="1">
    <location>
        <begin position="19"/>
        <end position="35"/>
    </location>
</feature>
<evidence type="ECO:0000256" key="1">
    <source>
        <dbReference type="SAM" id="MobiDB-lite"/>
    </source>
</evidence>
<feature type="compositionally biased region" description="Basic and acidic residues" evidence="1">
    <location>
        <begin position="344"/>
        <end position="359"/>
    </location>
</feature>
<feature type="compositionally biased region" description="Polar residues" evidence="1">
    <location>
        <begin position="328"/>
        <end position="337"/>
    </location>
</feature>
<feature type="region of interest" description="Disordered" evidence="1">
    <location>
        <begin position="137"/>
        <end position="176"/>
    </location>
</feature>
<gene>
    <name evidence="2" type="ORF">TCAP_00147</name>
</gene>
<feature type="compositionally biased region" description="Low complexity" evidence="1">
    <location>
        <begin position="44"/>
        <end position="56"/>
    </location>
</feature>
<feature type="compositionally biased region" description="Basic and acidic residues" evidence="1">
    <location>
        <begin position="315"/>
        <end position="327"/>
    </location>
</feature>
<keyword evidence="3" id="KW-1185">Reference proteome</keyword>
<dbReference type="AlphaFoldDB" id="A0A2K3QQZ1"/>